<organism evidence="1 2">
    <name type="scientific">Eleutherodactylus coqui</name>
    <name type="common">Puerto Rican coqui</name>
    <dbReference type="NCBI Taxonomy" id="57060"/>
    <lineage>
        <taxon>Eukaryota</taxon>
        <taxon>Metazoa</taxon>
        <taxon>Chordata</taxon>
        <taxon>Craniata</taxon>
        <taxon>Vertebrata</taxon>
        <taxon>Euteleostomi</taxon>
        <taxon>Amphibia</taxon>
        <taxon>Batrachia</taxon>
        <taxon>Anura</taxon>
        <taxon>Neobatrachia</taxon>
        <taxon>Hyloidea</taxon>
        <taxon>Eleutherodactylidae</taxon>
        <taxon>Eleutherodactylinae</taxon>
        <taxon>Eleutherodactylus</taxon>
        <taxon>Eleutherodactylus</taxon>
    </lineage>
</organism>
<gene>
    <name evidence="1" type="ORF">GDO78_008808</name>
</gene>
<reference evidence="1" key="1">
    <citation type="thesis" date="2020" institute="ProQuest LLC" country="789 East Eisenhower Parkway, Ann Arbor, MI, USA">
        <title>Comparative Genomics and Chromosome Evolution.</title>
        <authorList>
            <person name="Mudd A.B."/>
        </authorList>
    </citation>
    <scope>NUCLEOTIDE SEQUENCE</scope>
    <source>
        <strain evidence="1">HN-11 Male</strain>
        <tissue evidence="1">Kidney and liver</tissue>
    </source>
</reference>
<name>A0A8J6KAL2_ELECQ</name>
<dbReference type="Proteomes" id="UP000770717">
    <property type="component" value="Unassembled WGS sequence"/>
</dbReference>
<accession>A0A8J6KAL2</accession>
<evidence type="ECO:0000313" key="2">
    <source>
        <dbReference type="Proteomes" id="UP000770717"/>
    </source>
</evidence>
<dbReference type="EMBL" id="WNTK01000004">
    <property type="protein sequence ID" value="KAG9485917.1"/>
    <property type="molecule type" value="Genomic_DNA"/>
</dbReference>
<proteinExistence type="predicted"/>
<sequence>MGTRGWHGMPQGAGFSLSFCIAYWSVTFSSSYSSQEL</sequence>
<keyword evidence="2" id="KW-1185">Reference proteome</keyword>
<evidence type="ECO:0000313" key="1">
    <source>
        <dbReference type="EMBL" id="KAG9485917.1"/>
    </source>
</evidence>
<protein>
    <submittedName>
        <fullName evidence="1">Uncharacterized protein</fullName>
    </submittedName>
</protein>
<comment type="caution">
    <text evidence="1">The sequence shown here is derived from an EMBL/GenBank/DDBJ whole genome shotgun (WGS) entry which is preliminary data.</text>
</comment>
<dbReference type="AlphaFoldDB" id="A0A8J6KAL2"/>